<name>A0A5B7K7Y3_PORTR</name>
<comment type="caution">
    <text evidence="1">The sequence shown here is derived from an EMBL/GenBank/DDBJ whole genome shotgun (WGS) entry which is preliminary data.</text>
</comment>
<sequence length="131" mass="14273">MVGGLAGTDSPPLQYQFRAATLWVMGERQYKWPSCRVWLGWLLGPRVLFCSGDSVRGMMKLRQHNDRRQGMCSSVNEAGPRALLSAPGNGVSDAMKLRQHMVTAGRACAGASVRQVQLATQEGRIAVGLWG</sequence>
<protein>
    <submittedName>
        <fullName evidence="1">Uncharacterized protein</fullName>
    </submittedName>
</protein>
<dbReference type="AlphaFoldDB" id="A0A5B7K7Y3"/>
<reference evidence="1 2" key="1">
    <citation type="submission" date="2019-05" db="EMBL/GenBank/DDBJ databases">
        <title>Another draft genome of Portunus trituberculatus and its Hox gene families provides insights of decapod evolution.</title>
        <authorList>
            <person name="Jeong J.-H."/>
            <person name="Song I."/>
            <person name="Kim S."/>
            <person name="Choi T."/>
            <person name="Kim D."/>
            <person name="Ryu S."/>
            <person name="Kim W."/>
        </authorList>
    </citation>
    <scope>NUCLEOTIDE SEQUENCE [LARGE SCALE GENOMIC DNA]</scope>
    <source>
        <tissue evidence="1">Muscle</tissue>
    </source>
</reference>
<proteinExistence type="predicted"/>
<keyword evidence="2" id="KW-1185">Reference proteome</keyword>
<evidence type="ECO:0000313" key="1">
    <source>
        <dbReference type="EMBL" id="MPD00825.1"/>
    </source>
</evidence>
<organism evidence="1 2">
    <name type="scientific">Portunus trituberculatus</name>
    <name type="common">Swimming crab</name>
    <name type="synonym">Neptunus trituberculatus</name>
    <dbReference type="NCBI Taxonomy" id="210409"/>
    <lineage>
        <taxon>Eukaryota</taxon>
        <taxon>Metazoa</taxon>
        <taxon>Ecdysozoa</taxon>
        <taxon>Arthropoda</taxon>
        <taxon>Crustacea</taxon>
        <taxon>Multicrustacea</taxon>
        <taxon>Malacostraca</taxon>
        <taxon>Eumalacostraca</taxon>
        <taxon>Eucarida</taxon>
        <taxon>Decapoda</taxon>
        <taxon>Pleocyemata</taxon>
        <taxon>Brachyura</taxon>
        <taxon>Eubrachyura</taxon>
        <taxon>Portunoidea</taxon>
        <taxon>Portunidae</taxon>
        <taxon>Portuninae</taxon>
        <taxon>Portunus</taxon>
    </lineage>
</organism>
<dbReference type="EMBL" id="VSRR010124586">
    <property type="protein sequence ID" value="MPD00825.1"/>
    <property type="molecule type" value="Genomic_DNA"/>
</dbReference>
<dbReference type="Proteomes" id="UP000324222">
    <property type="component" value="Unassembled WGS sequence"/>
</dbReference>
<evidence type="ECO:0000313" key="2">
    <source>
        <dbReference type="Proteomes" id="UP000324222"/>
    </source>
</evidence>
<accession>A0A5B7K7Y3</accession>
<gene>
    <name evidence="1" type="ORF">E2C01_096325</name>
</gene>